<evidence type="ECO:0008006" key="8">
    <source>
        <dbReference type="Google" id="ProtNLM"/>
    </source>
</evidence>
<dbReference type="InterPro" id="IPR036390">
    <property type="entry name" value="WH_DNA-bd_sf"/>
</dbReference>
<dbReference type="InterPro" id="IPR012967">
    <property type="entry name" value="COMT_dimerisation"/>
</dbReference>
<dbReference type="PANTHER" id="PTHR43712">
    <property type="entry name" value="PUTATIVE (AFU_ORTHOLOGUE AFUA_4G14580)-RELATED"/>
    <property type="match status" value="1"/>
</dbReference>
<evidence type="ECO:0000313" key="7">
    <source>
        <dbReference type="Proteomes" id="UP000694501"/>
    </source>
</evidence>
<dbReference type="SUPFAM" id="SSF53335">
    <property type="entry name" value="S-adenosyl-L-methionine-dependent methyltransferases"/>
    <property type="match status" value="1"/>
</dbReference>
<dbReference type="RefSeq" id="WP_211041471.1">
    <property type="nucleotide sequence ID" value="NZ_JAELVF020000001.1"/>
</dbReference>
<keyword evidence="2" id="KW-0808">Transferase</keyword>
<dbReference type="GO" id="GO:0008171">
    <property type="term" value="F:O-methyltransferase activity"/>
    <property type="evidence" value="ECO:0007669"/>
    <property type="project" value="InterPro"/>
</dbReference>
<keyword evidence="7" id="KW-1185">Reference proteome</keyword>
<organism evidence="6 7">
    <name type="scientific">Streptomyces tardus</name>
    <dbReference type="NCBI Taxonomy" id="2780544"/>
    <lineage>
        <taxon>Bacteria</taxon>
        <taxon>Bacillati</taxon>
        <taxon>Actinomycetota</taxon>
        <taxon>Actinomycetes</taxon>
        <taxon>Kitasatosporales</taxon>
        <taxon>Streptomycetaceae</taxon>
        <taxon>Streptomyces</taxon>
    </lineage>
</organism>
<dbReference type="Pfam" id="PF00891">
    <property type="entry name" value="Methyltransf_2"/>
    <property type="match status" value="1"/>
</dbReference>
<dbReference type="InterPro" id="IPR001077">
    <property type="entry name" value="COMT_C"/>
</dbReference>
<evidence type="ECO:0000259" key="5">
    <source>
        <dbReference type="Pfam" id="PF08100"/>
    </source>
</evidence>
<name>A0A949JBN1_9ACTN</name>
<sequence>MTSDSALLPVGQAEAAAPDDALLMEVLASQYRLSAVAVADRLGVFAALAEQPSAAAALAAARELHPHGTAVLLDALAAQGLLTVYGGAYHPTASARAFLLPGTARYWGPMLGLGWDERCTAVRTLVTEGTAYGYRGKGIWDTHNRSRHHGELFARAMHAHSAGPAAALAASLELGDCTSLLEIGGGVGTYSLALAGRNPRLTAQVLDLPVVERQAVRLIEDSGLTGRVRLRAGDMFGETWPGDQDLVLFADVLSDWDDEGCRALLGRARKALAPDGRLLIHQVLLDDSRHGSDSAAGYSLALAVMTGGRLRTLPELAALLAESGFGECAATPAYGHYSLITARPD</sequence>
<dbReference type="InterPro" id="IPR029063">
    <property type="entry name" value="SAM-dependent_MTases_sf"/>
</dbReference>
<reference evidence="6" key="1">
    <citation type="submission" date="2021-06" db="EMBL/GenBank/DDBJ databases">
        <title>Sequencing of actinobacteria type strains.</title>
        <authorList>
            <person name="Nguyen G.-S."/>
            <person name="Wentzel A."/>
        </authorList>
    </citation>
    <scope>NUCLEOTIDE SEQUENCE</scope>
    <source>
        <strain evidence="6">P38-E01</strain>
    </source>
</reference>
<dbReference type="Pfam" id="PF08100">
    <property type="entry name" value="Dimerisation"/>
    <property type="match status" value="1"/>
</dbReference>
<proteinExistence type="predicted"/>
<keyword evidence="1" id="KW-0489">Methyltransferase</keyword>
<dbReference type="InterPro" id="IPR016461">
    <property type="entry name" value="COMT-like"/>
</dbReference>
<dbReference type="PROSITE" id="PS51683">
    <property type="entry name" value="SAM_OMT_II"/>
    <property type="match status" value="1"/>
</dbReference>
<dbReference type="InterPro" id="IPR036388">
    <property type="entry name" value="WH-like_DNA-bd_sf"/>
</dbReference>
<dbReference type="PANTHER" id="PTHR43712:SF2">
    <property type="entry name" value="O-METHYLTRANSFERASE CICE"/>
    <property type="match status" value="1"/>
</dbReference>
<evidence type="ECO:0000256" key="3">
    <source>
        <dbReference type="ARBA" id="ARBA00022691"/>
    </source>
</evidence>
<dbReference type="Proteomes" id="UP000694501">
    <property type="component" value="Unassembled WGS sequence"/>
</dbReference>
<dbReference type="SUPFAM" id="SSF46785">
    <property type="entry name" value="Winged helix' DNA-binding domain"/>
    <property type="match status" value="1"/>
</dbReference>
<feature type="domain" description="O-methyltransferase C-terminal" evidence="4">
    <location>
        <begin position="135"/>
        <end position="325"/>
    </location>
</feature>
<evidence type="ECO:0000256" key="2">
    <source>
        <dbReference type="ARBA" id="ARBA00022679"/>
    </source>
</evidence>
<protein>
    <recommendedName>
        <fullName evidence="8">O-methyltransferase</fullName>
    </recommendedName>
</protein>
<evidence type="ECO:0000313" key="6">
    <source>
        <dbReference type="EMBL" id="MBU7597077.1"/>
    </source>
</evidence>
<comment type="caution">
    <text evidence="6">The sequence shown here is derived from an EMBL/GenBank/DDBJ whole genome shotgun (WGS) entry which is preliminary data.</text>
</comment>
<accession>A0A949JBN1</accession>
<keyword evidence="3" id="KW-0949">S-adenosyl-L-methionine</keyword>
<dbReference type="EMBL" id="JAELVF020000001">
    <property type="protein sequence ID" value="MBU7597077.1"/>
    <property type="molecule type" value="Genomic_DNA"/>
</dbReference>
<dbReference type="AlphaFoldDB" id="A0A949JBN1"/>
<dbReference type="Gene3D" id="1.10.10.10">
    <property type="entry name" value="Winged helix-like DNA-binding domain superfamily/Winged helix DNA-binding domain"/>
    <property type="match status" value="1"/>
</dbReference>
<evidence type="ECO:0000259" key="4">
    <source>
        <dbReference type="Pfam" id="PF00891"/>
    </source>
</evidence>
<dbReference type="GO" id="GO:0032259">
    <property type="term" value="P:methylation"/>
    <property type="evidence" value="ECO:0007669"/>
    <property type="project" value="UniProtKB-KW"/>
</dbReference>
<evidence type="ECO:0000256" key="1">
    <source>
        <dbReference type="ARBA" id="ARBA00022603"/>
    </source>
</evidence>
<gene>
    <name evidence="6" type="ORF">JGS22_005350</name>
</gene>
<feature type="domain" description="O-methyltransferase dimerisation" evidence="5">
    <location>
        <begin position="32"/>
        <end position="99"/>
    </location>
</feature>
<dbReference type="CDD" id="cd02440">
    <property type="entry name" value="AdoMet_MTases"/>
    <property type="match status" value="1"/>
</dbReference>
<dbReference type="Gene3D" id="3.40.50.150">
    <property type="entry name" value="Vaccinia Virus protein VP39"/>
    <property type="match status" value="1"/>
</dbReference>
<dbReference type="PIRSF" id="PIRSF005739">
    <property type="entry name" value="O-mtase"/>
    <property type="match status" value="1"/>
</dbReference>
<dbReference type="GO" id="GO:0046983">
    <property type="term" value="F:protein dimerization activity"/>
    <property type="evidence" value="ECO:0007669"/>
    <property type="project" value="InterPro"/>
</dbReference>